<evidence type="ECO:0000313" key="3">
    <source>
        <dbReference type="Proteomes" id="UP000220246"/>
    </source>
</evidence>
<feature type="transmembrane region" description="Helical" evidence="1">
    <location>
        <begin position="42"/>
        <end position="69"/>
    </location>
</feature>
<dbReference type="AlphaFoldDB" id="A0A2A7UVQ8"/>
<feature type="transmembrane region" description="Helical" evidence="1">
    <location>
        <begin position="81"/>
        <end position="100"/>
    </location>
</feature>
<proteinExistence type="predicted"/>
<accession>A0A2A7UVQ8</accession>
<evidence type="ECO:0000256" key="1">
    <source>
        <dbReference type="SAM" id="Phobius"/>
    </source>
</evidence>
<dbReference type="OrthoDB" id="8910878at2"/>
<feature type="transmembrane region" description="Helical" evidence="1">
    <location>
        <begin position="6"/>
        <end position="21"/>
    </location>
</feature>
<reference evidence="3" key="1">
    <citation type="submission" date="2017-09" db="EMBL/GenBank/DDBJ databases">
        <title>FDA dAtabase for Regulatory Grade micrObial Sequences (FDA-ARGOS): Supporting development and validation of Infectious Disease Dx tests.</title>
        <authorList>
            <person name="Minogue T."/>
            <person name="Wolcott M."/>
            <person name="Wasieloski L."/>
            <person name="Aguilar W."/>
            <person name="Moore D."/>
            <person name="Tallon L."/>
            <person name="Sadzewicz L."/>
            <person name="Ott S."/>
            <person name="Zhao X."/>
            <person name="Nagaraj S."/>
            <person name="Vavikolanu K."/>
            <person name="Aluvathingal J."/>
            <person name="Nadendla S."/>
            <person name="Sichtig H."/>
        </authorList>
    </citation>
    <scope>NUCLEOTIDE SEQUENCE [LARGE SCALE GENOMIC DNA]</scope>
    <source>
        <strain evidence="3">FDAARGOS_394</strain>
    </source>
</reference>
<sequence>MFVLPAIALPFLLMLAVYRLLHIPRQLRAGALQVPVRRRAMLLAATAAAYLALLAYTVALLAALVHTLLFAADSLPAYLELAAYALTYPLVYLAAAWTFYHGLKPVPPHMPTHPSSTEHP</sequence>
<keyword evidence="1" id="KW-1133">Transmembrane helix</keyword>
<protein>
    <submittedName>
        <fullName evidence="2">Uncharacterized protein</fullName>
    </submittedName>
</protein>
<dbReference type="RefSeq" id="WP_066534326.1">
    <property type="nucleotide sequence ID" value="NZ_JAOCAL010000012.1"/>
</dbReference>
<name>A0A2A7UVQ8_COMTR</name>
<dbReference type="GeneID" id="80801478"/>
<gene>
    <name evidence="2" type="ORF">CRM82_12730</name>
</gene>
<dbReference type="STRING" id="1219032.GCA_001515545_01146"/>
<evidence type="ECO:0000313" key="2">
    <source>
        <dbReference type="EMBL" id="PEH89348.1"/>
    </source>
</evidence>
<dbReference type="Proteomes" id="UP000220246">
    <property type="component" value="Unassembled WGS sequence"/>
</dbReference>
<keyword evidence="3" id="KW-1185">Reference proteome</keyword>
<comment type="caution">
    <text evidence="2">The sequence shown here is derived from an EMBL/GenBank/DDBJ whole genome shotgun (WGS) entry which is preliminary data.</text>
</comment>
<keyword evidence="1" id="KW-0472">Membrane</keyword>
<keyword evidence="1" id="KW-0812">Transmembrane</keyword>
<organism evidence="2 3">
    <name type="scientific">Comamonas terrigena</name>
    <dbReference type="NCBI Taxonomy" id="32013"/>
    <lineage>
        <taxon>Bacteria</taxon>
        <taxon>Pseudomonadati</taxon>
        <taxon>Pseudomonadota</taxon>
        <taxon>Betaproteobacteria</taxon>
        <taxon>Burkholderiales</taxon>
        <taxon>Comamonadaceae</taxon>
        <taxon>Comamonas</taxon>
    </lineage>
</organism>
<dbReference type="EMBL" id="PDEA01000001">
    <property type="protein sequence ID" value="PEH89348.1"/>
    <property type="molecule type" value="Genomic_DNA"/>
</dbReference>